<organism evidence="2 3">
    <name type="scientific">Nyctereutes procyonoides</name>
    <name type="common">Raccoon dog</name>
    <name type="synonym">Canis procyonoides</name>
    <dbReference type="NCBI Taxonomy" id="34880"/>
    <lineage>
        <taxon>Eukaryota</taxon>
        <taxon>Metazoa</taxon>
        <taxon>Chordata</taxon>
        <taxon>Craniata</taxon>
        <taxon>Vertebrata</taxon>
        <taxon>Euteleostomi</taxon>
        <taxon>Mammalia</taxon>
        <taxon>Eutheria</taxon>
        <taxon>Laurasiatheria</taxon>
        <taxon>Carnivora</taxon>
        <taxon>Caniformia</taxon>
        <taxon>Canidae</taxon>
        <taxon>Nyctereutes</taxon>
    </lineage>
</organism>
<accession>A0A812A176</accession>
<name>A0A812A176_NYCPR</name>
<evidence type="ECO:0000256" key="1">
    <source>
        <dbReference type="SAM" id="MobiDB-lite"/>
    </source>
</evidence>
<evidence type="ECO:0000313" key="2">
    <source>
        <dbReference type="EMBL" id="CAD7694358.1"/>
    </source>
</evidence>
<reference evidence="2" key="1">
    <citation type="submission" date="2020-12" db="EMBL/GenBank/DDBJ databases">
        <authorList>
            <consortium name="Molecular Ecology Group"/>
        </authorList>
    </citation>
    <scope>NUCLEOTIDE SEQUENCE</scope>
    <source>
        <strain evidence="2">TBG_1078</strain>
    </source>
</reference>
<dbReference type="Proteomes" id="UP000645828">
    <property type="component" value="Unassembled WGS sequence"/>
</dbReference>
<keyword evidence="3" id="KW-1185">Reference proteome</keyword>
<feature type="compositionally biased region" description="Basic and acidic residues" evidence="1">
    <location>
        <begin position="95"/>
        <end position="104"/>
    </location>
</feature>
<evidence type="ECO:0000313" key="3">
    <source>
        <dbReference type="Proteomes" id="UP000645828"/>
    </source>
</evidence>
<protein>
    <submittedName>
        <fullName evidence="2">(raccoon dog) hypothetical protein</fullName>
    </submittedName>
</protein>
<dbReference type="EMBL" id="CAJHUB010000789">
    <property type="protein sequence ID" value="CAD7694358.1"/>
    <property type="molecule type" value="Genomic_DNA"/>
</dbReference>
<feature type="compositionally biased region" description="Low complexity" evidence="1">
    <location>
        <begin position="45"/>
        <end position="75"/>
    </location>
</feature>
<feature type="region of interest" description="Disordered" evidence="1">
    <location>
        <begin position="18"/>
        <end position="111"/>
    </location>
</feature>
<dbReference type="AlphaFoldDB" id="A0A812A176"/>
<feature type="compositionally biased region" description="Basic residues" evidence="1">
    <location>
        <begin position="32"/>
        <end position="44"/>
    </location>
</feature>
<gene>
    <name evidence="2" type="ORF">NYPRO_LOCUS27150</name>
</gene>
<sequence>MVTLVNFYSYPIRISTRPHERRDSPAAPAGGRGRKCSRARKCSRRPPSASGHVTPKPGSSGLLPGGKCENAARPSRSSRRLRAPFSDPVPRTRRPHDSCPDASRRRSATHRVSYRTGPSWWPWKGGDPALPAPPPITFRMIGPELRLEPAGKPCCQGRCCGSPGRRPYQPGAQDREAWLCRHLLQVPSRLCSQGPVLMEIIRIWGPASERVAAGAPTRKPARRRGECCAQDCESEKPPRSRHRCKHTRVYSQAGAWLQVYPTQRSGDLDPETKRRGSFIGASGQWDCNIRRKLHSHVGPHAGGQLNYILPL</sequence>
<comment type="caution">
    <text evidence="2">The sequence shown here is derived from an EMBL/GenBank/DDBJ whole genome shotgun (WGS) entry which is preliminary data.</text>
</comment>
<proteinExistence type="predicted"/>